<accession>A0ABT5HWB3</accession>
<dbReference type="Pfam" id="PF13759">
    <property type="entry name" value="2OG-FeII_Oxy_5"/>
    <property type="match status" value="1"/>
</dbReference>
<organism evidence="1 2">
    <name type="scientific">Asticcacaulis aquaticus</name>
    <dbReference type="NCBI Taxonomy" id="2984212"/>
    <lineage>
        <taxon>Bacteria</taxon>
        <taxon>Pseudomonadati</taxon>
        <taxon>Pseudomonadota</taxon>
        <taxon>Alphaproteobacteria</taxon>
        <taxon>Caulobacterales</taxon>
        <taxon>Caulobacteraceae</taxon>
        <taxon>Asticcacaulis</taxon>
    </lineage>
</organism>
<dbReference type="Proteomes" id="UP001214854">
    <property type="component" value="Unassembled WGS sequence"/>
</dbReference>
<protein>
    <submittedName>
        <fullName evidence="1">TIGR02466 family protein</fullName>
    </submittedName>
</protein>
<evidence type="ECO:0000313" key="1">
    <source>
        <dbReference type="EMBL" id="MDC7684264.1"/>
    </source>
</evidence>
<dbReference type="NCBIfam" id="TIGR02466">
    <property type="entry name" value="TIGR02466 family protein"/>
    <property type="match status" value="1"/>
</dbReference>
<sequence length="215" mass="24195">MNTPPKAANDASVTPLFVSEVYRADLSAIPDFETLLEDLDDTCRAFADEDEAGQNWSQQKAYLGYTSYGSLNDLPLLASVFEDLKTHLDAHAARFAEALEYDLPEGALKLDNMWINILEPMGTHSGHIHPHSLISGTFYVHVPDGASALKFEDPRLTSFMNSPPRKANARRDHQAFVYEAPQPGTLLMWESWLRHEVPINLSEDVRISISFNYSW</sequence>
<keyword evidence="2" id="KW-1185">Reference proteome</keyword>
<evidence type="ECO:0000313" key="2">
    <source>
        <dbReference type="Proteomes" id="UP001214854"/>
    </source>
</evidence>
<name>A0ABT5HWB3_9CAUL</name>
<reference evidence="1 2" key="1">
    <citation type="submission" date="2023-01" db="EMBL/GenBank/DDBJ databases">
        <title>Novel species of the genus Asticcacaulis isolated from rivers.</title>
        <authorList>
            <person name="Lu H."/>
        </authorList>
    </citation>
    <scope>NUCLEOTIDE SEQUENCE [LARGE SCALE GENOMIC DNA]</scope>
    <source>
        <strain evidence="1 2">BYS171W</strain>
    </source>
</reference>
<comment type="caution">
    <text evidence="1">The sequence shown here is derived from an EMBL/GenBank/DDBJ whole genome shotgun (WGS) entry which is preliminary data.</text>
</comment>
<gene>
    <name evidence="1" type="ORF">PQU92_13315</name>
</gene>
<dbReference type="InterPro" id="IPR012668">
    <property type="entry name" value="CHP02466"/>
</dbReference>
<dbReference type="RefSeq" id="WP_272748728.1">
    <property type="nucleotide sequence ID" value="NZ_JAQQKX010000011.1"/>
</dbReference>
<dbReference type="EMBL" id="JAQQKX010000011">
    <property type="protein sequence ID" value="MDC7684264.1"/>
    <property type="molecule type" value="Genomic_DNA"/>
</dbReference>
<proteinExistence type="predicted"/>
<dbReference type="Gene3D" id="2.60.120.620">
    <property type="entry name" value="q2cbj1_9rhob like domain"/>
    <property type="match status" value="1"/>
</dbReference>